<accession>A0A165QE93</accession>
<evidence type="ECO:0000313" key="2">
    <source>
        <dbReference type="Proteomes" id="UP000076727"/>
    </source>
</evidence>
<dbReference type="Proteomes" id="UP000076727">
    <property type="component" value="Unassembled WGS sequence"/>
</dbReference>
<protein>
    <submittedName>
        <fullName evidence="1">Uncharacterized protein</fullName>
    </submittedName>
</protein>
<sequence>MKKPLQSSPVRGTRQGFLSLIRNQKSCSGWKKFINGRLSHFISNLSSASLYIARAVIFSTAGN</sequence>
<dbReference type="AlphaFoldDB" id="A0A165QE93"/>
<gene>
    <name evidence="1" type="ORF">DAEQUDRAFT_726928</name>
</gene>
<proteinExistence type="predicted"/>
<organism evidence="1 2">
    <name type="scientific">Daedalea quercina L-15889</name>
    <dbReference type="NCBI Taxonomy" id="1314783"/>
    <lineage>
        <taxon>Eukaryota</taxon>
        <taxon>Fungi</taxon>
        <taxon>Dikarya</taxon>
        <taxon>Basidiomycota</taxon>
        <taxon>Agaricomycotina</taxon>
        <taxon>Agaricomycetes</taxon>
        <taxon>Polyporales</taxon>
        <taxon>Fomitopsis</taxon>
    </lineage>
</organism>
<reference evidence="1 2" key="1">
    <citation type="journal article" date="2016" name="Mol. Biol. Evol.">
        <title>Comparative Genomics of Early-Diverging Mushroom-Forming Fungi Provides Insights into the Origins of Lignocellulose Decay Capabilities.</title>
        <authorList>
            <person name="Nagy L.G."/>
            <person name="Riley R."/>
            <person name="Tritt A."/>
            <person name="Adam C."/>
            <person name="Daum C."/>
            <person name="Floudas D."/>
            <person name="Sun H."/>
            <person name="Yadav J.S."/>
            <person name="Pangilinan J."/>
            <person name="Larsson K.H."/>
            <person name="Matsuura K."/>
            <person name="Barry K."/>
            <person name="Labutti K."/>
            <person name="Kuo R."/>
            <person name="Ohm R.A."/>
            <person name="Bhattacharya S.S."/>
            <person name="Shirouzu T."/>
            <person name="Yoshinaga Y."/>
            <person name="Martin F.M."/>
            <person name="Grigoriev I.V."/>
            <person name="Hibbett D.S."/>
        </authorList>
    </citation>
    <scope>NUCLEOTIDE SEQUENCE [LARGE SCALE GENOMIC DNA]</scope>
    <source>
        <strain evidence="1 2">L-15889</strain>
    </source>
</reference>
<evidence type="ECO:0000313" key="1">
    <source>
        <dbReference type="EMBL" id="KZT69340.1"/>
    </source>
</evidence>
<keyword evidence="2" id="KW-1185">Reference proteome</keyword>
<name>A0A165QE93_9APHY</name>
<dbReference type="EMBL" id="KV429059">
    <property type="protein sequence ID" value="KZT69340.1"/>
    <property type="molecule type" value="Genomic_DNA"/>
</dbReference>